<comment type="pathway">
    <text evidence="3 10">Carbohydrate metabolism; galactose metabolism.</text>
</comment>
<evidence type="ECO:0000256" key="2">
    <source>
        <dbReference type="ARBA" id="ARBA00001911"/>
    </source>
</evidence>
<proteinExistence type="inferred from homology"/>
<evidence type="ECO:0000256" key="3">
    <source>
        <dbReference type="ARBA" id="ARBA00004947"/>
    </source>
</evidence>
<dbReference type="PANTHER" id="PTHR43725">
    <property type="entry name" value="UDP-GLUCOSE 4-EPIMERASE"/>
    <property type="match status" value="1"/>
</dbReference>
<keyword evidence="12" id="KW-0614">Plasmid</keyword>
<gene>
    <name evidence="12" type="ORF">ABAZ39_24725</name>
    <name evidence="13" type="ORF">FH063_001793</name>
</gene>
<dbReference type="RefSeq" id="WP_040136449.1">
    <property type="nucleotide sequence ID" value="NZ_CP007795.1"/>
</dbReference>
<evidence type="ECO:0000313" key="15">
    <source>
        <dbReference type="Proteomes" id="UP000325333"/>
    </source>
</evidence>
<reference evidence="12 14" key="1">
    <citation type="journal article" date="2014" name="Genome Announc.">
        <title>Complete Genome Sequence of the Model Rhizosphere Strain Azospirillum brasilense Az39, Successfully Applied in Agriculture.</title>
        <authorList>
            <person name="Rivera D."/>
            <person name="Revale S."/>
            <person name="Molina R."/>
            <person name="Gualpa J."/>
            <person name="Puente M."/>
            <person name="Maroniche G."/>
            <person name="Paris G."/>
            <person name="Baker D."/>
            <person name="Clavijo B."/>
            <person name="McLay K."/>
            <person name="Spaepen S."/>
            <person name="Perticari A."/>
            <person name="Vazquez M."/>
            <person name="Wisniewski-Dye F."/>
            <person name="Watkins C."/>
            <person name="Martinez-Abarca F."/>
            <person name="Vanderleyden J."/>
            <person name="Cassan F."/>
        </authorList>
    </citation>
    <scope>NUCLEOTIDE SEQUENCE [LARGE SCALE GENOMIC DNA]</scope>
    <source>
        <strain evidence="12 14">Az39</strain>
        <plasmid evidence="12">AbAZ39_p2</plasmid>
    </source>
</reference>
<geneLocation type="plasmid" evidence="12 14">
    <name>AbAZ39_p2</name>
</geneLocation>
<dbReference type="AlphaFoldDB" id="A0A060DQX3"/>
<keyword evidence="7 10" id="KW-0520">NAD</keyword>
<evidence type="ECO:0000256" key="5">
    <source>
        <dbReference type="ARBA" id="ARBA00013189"/>
    </source>
</evidence>
<evidence type="ECO:0000256" key="1">
    <source>
        <dbReference type="ARBA" id="ARBA00000083"/>
    </source>
</evidence>
<dbReference type="Gene3D" id="3.40.50.720">
    <property type="entry name" value="NAD(P)-binding Rossmann-like Domain"/>
    <property type="match status" value="1"/>
</dbReference>
<dbReference type="OrthoDB" id="9801785at2"/>
<dbReference type="CDD" id="cd05247">
    <property type="entry name" value="UDP_G4E_1_SDR_e"/>
    <property type="match status" value="1"/>
</dbReference>
<keyword evidence="9 10" id="KW-0119">Carbohydrate metabolism</keyword>
<evidence type="ECO:0000256" key="8">
    <source>
        <dbReference type="ARBA" id="ARBA00023235"/>
    </source>
</evidence>
<dbReference type="PANTHER" id="PTHR43725:SF53">
    <property type="entry name" value="UDP-ARABINOSE 4-EPIMERASE 1"/>
    <property type="match status" value="1"/>
</dbReference>
<dbReference type="InterPro" id="IPR001509">
    <property type="entry name" value="Epimerase_deHydtase"/>
</dbReference>
<comment type="cofactor">
    <cofactor evidence="2 10">
        <name>NAD(+)</name>
        <dbReference type="ChEBI" id="CHEBI:57540"/>
    </cofactor>
</comment>
<dbReference type="EMBL" id="CP007795">
    <property type="protein sequence ID" value="AIB15100.1"/>
    <property type="molecule type" value="Genomic_DNA"/>
</dbReference>
<dbReference type="EMBL" id="VEWN01000002">
    <property type="protein sequence ID" value="KAA1057625.1"/>
    <property type="molecule type" value="Genomic_DNA"/>
</dbReference>
<sequence>MNTPQTVLVTGGAGYVGSHCVAELLDRGFRVVVLDNLRQGHRAAVPSDAAFVEADLADMDALTRVFAEWRFDAVFHFAALSLVGESMRDPHLYLHGNTVNSLNLIRAATTAGVRKMVFSSTANLFGTPERQPIDEETTIDPGSPYGESKFFIERALHWADRCHGLRSACLRYFNAAGAHPNGIIGEDHDPETHLIPLVLDAASGRRSHIEIFGDDYPTADGTCVRDYIHVCDLADAHLRVLPALETRSVRFNLGNGKGYSVREVIEATERVTGLTVPVKVGPRRAGDPAVLIASSERIRGELGWSPRFPDLDSIIGSAWEWRRRHPGGYRGPAVAQAAE</sequence>
<dbReference type="Pfam" id="PF01370">
    <property type="entry name" value="Epimerase"/>
    <property type="match status" value="1"/>
</dbReference>
<dbReference type="GO" id="GO:0003978">
    <property type="term" value="F:UDP-glucose 4-epimerase activity"/>
    <property type="evidence" value="ECO:0007669"/>
    <property type="project" value="UniProtKB-UniRule"/>
</dbReference>
<accession>A0A5B0KZY7</accession>
<evidence type="ECO:0000256" key="10">
    <source>
        <dbReference type="RuleBase" id="RU366046"/>
    </source>
</evidence>
<dbReference type="EC" id="5.1.3.2" evidence="5 10"/>
<dbReference type="Gene3D" id="3.90.25.10">
    <property type="entry name" value="UDP-galactose 4-epimerase, domain 1"/>
    <property type="match status" value="1"/>
</dbReference>
<keyword evidence="8 10" id="KW-0413">Isomerase</keyword>
<evidence type="ECO:0000256" key="4">
    <source>
        <dbReference type="ARBA" id="ARBA00007637"/>
    </source>
</evidence>
<comment type="catalytic activity">
    <reaction evidence="1 10">
        <text>UDP-alpha-D-glucose = UDP-alpha-D-galactose</text>
        <dbReference type="Rhea" id="RHEA:22168"/>
        <dbReference type="ChEBI" id="CHEBI:58885"/>
        <dbReference type="ChEBI" id="CHEBI:66914"/>
        <dbReference type="EC" id="5.1.3.2"/>
    </reaction>
</comment>
<evidence type="ECO:0000313" key="12">
    <source>
        <dbReference type="EMBL" id="AIB15100.1"/>
    </source>
</evidence>
<dbReference type="NCBIfam" id="TIGR01179">
    <property type="entry name" value="galE"/>
    <property type="match status" value="1"/>
</dbReference>
<organism evidence="12 14">
    <name type="scientific">Azospirillum argentinense</name>
    <dbReference type="NCBI Taxonomy" id="2970906"/>
    <lineage>
        <taxon>Bacteria</taxon>
        <taxon>Pseudomonadati</taxon>
        <taxon>Pseudomonadota</taxon>
        <taxon>Alphaproteobacteria</taxon>
        <taxon>Rhodospirillales</taxon>
        <taxon>Azospirillaceae</taxon>
        <taxon>Azospirillum</taxon>
    </lineage>
</organism>
<protein>
    <recommendedName>
        <fullName evidence="6 10">UDP-glucose 4-epimerase</fullName>
        <ecNumber evidence="5 10">5.1.3.2</ecNumber>
    </recommendedName>
</protein>
<dbReference type="Proteomes" id="UP000325333">
    <property type="component" value="Unassembled WGS sequence"/>
</dbReference>
<accession>A0A060DQX3</accession>
<name>A0A060DQX3_9PROT</name>
<dbReference type="Proteomes" id="UP000027186">
    <property type="component" value="Plasmid AbAZ39_p2"/>
</dbReference>
<dbReference type="UniPathway" id="UPA00214"/>
<comment type="subunit">
    <text evidence="10">Homodimer.</text>
</comment>
<evidence type="ECO:0000313" key="14">
    <source>
        <dbReference type="Proteomes" id="UP000027186"/>
    </source>
</evidence>
<comment type="similarity">
    <text evidence="4 10">Belongs to the NAD(P)-dependent epimerase/dehydratase family.</text>
</comment>
<dbReference type="SUPFAM" id="SSF51735">
    <property type="entry name" value="NAD(P)-binding Rossmann-fold domains"/>
    <property type="match status" value="1"/>
</dbReference>
<feature type="domain" description="NAD-dependent epimerase/dehydratase" evidence="11">
    <location>
        <begin position="7"/>
        <end position="254"/>
    </location>
</feature>
<dbReference type="GO" id="GO:0033499">
    <property type="term" value="P:galactose catabolic process via UDP-galactose, Leloir pathway"/>
    <property type="evidence" value="ECO:0007669"/>
    <property type="project" value="TreeGrafter"/>
</dbReference>
<reference evidence="13 15" key="2">
    <citation type="submission" date="2019-07" db="EMBL/GenBank/DDBJ databases">
        <title>Genome sequencing of the stress-tolerant strain Azospirillum brasilense Az19.</title>
        <authorList>
            <person name="Maroniche G.A."/>
            <person name="Garcia J.E."/>
            <person name="Pagnussat L."/>
            <person name="Amenta M."/>
            <person name="Creus C.M."/>
        </authorList>
    </citation>
    <scope>NUCLEOTIDE SEQUENCE [LARGE SCALE GENOMIC DNA]</scope>
    <source>
        <strain evidence="13 15">Az19</strain>
    </source>
</reference>
<evidence type="ECO:0000256" key="7">
    <source>
        <dbReference type="ARBA" id="ARBA00023027"/>
    </source>
</evidence>
<evidence type="ECO:0000256" key="9">
    <source>
        <dbReference type="ARBA" id="ARBA00023277"/>
    </source>
</evidence>
<evidence type="ECO:0000313" key="13">
    <source>
        <dbReference type="EMBL" id="KAA1057625.1"/>
    </source>
</evidence>
<evidence type="ECO:0000259" key="11">
    <source>
        <dbReference type="Pfam" id="PF01370"/>
    </source>
</evidence>
<dbReference type="InterPro" id="IPR036291">
    <property type="entry name" value="NAD(P)-bd_dom_sf"/>
</dbReference>
<dbReference type="InterPro" id="IPR005886">
    <property type="entry name" value="UDP_G4E"/>
</dbReference>
<evidence type="ECO:0000256" key="6">
    <source>
        <dbReference type="ARBA" id="ARBA00018569"/>
    </source>
</evidence>
<dbReference type="KEGG" id="abq:ABAZ39_24725"/>